<evidence type="ECO:0000259" key="1">
    <source>
        <dbReference type="Pfam" id="PF13619"/>
    </source>
</evidence>
<protein>
    <submittedName>
        <fullName evidence="2">KTSC domain-containing protein</fullName>
    </submittedName>
</protein>
<dbReference type="AlphaFoldDB" id="A0A246B9D5"/>
<accession>A0A246B9D5</accession>
<comment type="caution">
    <text evidence="2">The sequence shown here is derived from an EMBL/GenBank/DDBJ whole genome shotgun (WGS) entry which is preliminary data.</text>
</comment>
<keyword evidence="3" id="KW-1185">Reference proteome</keyword>
<reference evidence="2 3" key="1">
    <citation type="submission" date="2014-01" db="EMBL/GenBank/DDBJ databases">
        <authorList>
            <consortium name="Genome Consortium for Active Teaching"/>
            <person name="Sontag T.C."/>
            <person name="Newman J.D."/>
        </authorList>
    </citation>
    <scope>NUCLEOTIDE SEQUENCE [LARGE SCALE GENOMIC DNA]</scope>
    <source>
        <strain evidence="2 3">DSM 19056</strain>
    </source>
</reference>
<feature type="domain" description="KTSC" evidence="1">
    <location>
        <begin position="8"/>
        <end position="62"/>
    </location>
</feature>
<name>A0A246B9D5_9FLAO</name>
<dbReference type="EMBL" id="JASZ02000014">
    <property type="protein sequence ID" value="OWK98118.1"/>
    <property type="molecule type" value="Genomic_DNA"/>
</dbReference>
<reference evidence="2 3" key="2">
    <citation type="submission" date="2017-05" db="EMBL/GenBank/DDBJ databases">
        <title>Genome of Chryseobacterium haifense.</title>
        <authorList>
            <person name="Newman J.D."/>
        </authorList>
    </citation>
    <scope>NUCLEOTIDE SEQUENCE [LARGE SCALE GENOMIC DNA]</scope>
    <source>
        <strain evidence="2 3">DSM 19056</strain>
    </source>
</reference>
<sequence length="72" mass="8510">MQNFVMPSSVIIKYFYKPELQILTIVYVSGVVYNYPDVPKEVFDDFRAAFSKGVYLNRNIKPFFKYKKVSDI</sequence>
<dbReference type="Proteomes" id="UP000197587">
    <property type="component" value="Unassembled WGS sequence"/>
</dbReference>
<gene>
    <name evidence="2" type="ORF">AP75_07960</name>
</gene>
<evidence type="ECO:0000313" key="2">
    <source>
        <dbReference type="EMBL" id="OWK98118.1"/>
    </source>
</evidence>
<dbReference type="InterPro" id="IPR025309">
    <property type="entry name" value="KTSC_dom"/>
</dbReference>
<proteinExistence type="predicted"/>
<organism evidence="2 3">
    <name type="scientific">Kaistella haifensis DSM 19056</name>
    <dbReference type="NCBI Taxonomy" id="1450526"/>
    <lineage>
        <taxon>Bacteria</taxon>
        <taxon>Pseudomonadati</taxon>
        <taxon>Bacteroidota</taxon>
        <taxon>Flavobacteriia</taxon>
        <taxon>Flavobacteriales</taxon>
        <taxon>Weeksellaceae</taxon>
        <taxon>Chryseobacterium group</taxon>
        <taxon>Kaistella</taxon>
    </lineage>
</organism>
<dbReference type="Pfam" id="PF13619">
    <property type="entry name" value="KTSC"/>
    <property type="match status" value="1"/>
</dbReference>
<evidence type="ECO:0000313" key="3">
    <source>
        <dbReference type="Proteomes" id="UP000197587"/>
    </source>
</evidence>